<dbReference type="AlphaFoldDB" id="A0A6I3SIK2"/>
<sequence>MHIFALVGPSGTGKSHRAIWLADELQCQVIIDDGLIIEANRILAGTTAKRSPTRLGAIKTALFQEPEHKAAAQEALRLRSPNGVLILGTSDSMVERIASRLELPPIEKIIYIHEIASTQEIRKARFNRSQHGRHVVPAPALEVSKTWKDALVNPLKVFFQKKGTERKTWAEQSVVRPTFTSLGNLSISGPALISGINHQVLAVQGVAGVGTVTVSSGDGGVIVRIPINGYYRQPLHLLGQKVQRLIYDILEDSMGISVLAVDVIIEKVVMETAASAKEKEAINK</sequence>
<gene>
    <name evidence="1" type="ORF">GJ688_06365</name>
</gene>
<dbReference type="SUPFAM" id="SSF52540">
    <property type="entry name" value="P-loop containing nucleoside triphosphate hydrolases"/>
    <property type="match status" value="1"/>
</dbReference>
<dbReference type="Gene3D" id="3.40.50.300">
    <property type="entry name" value="P-loop containing nucleotide triphosphate hydrolases"/>
    <property type="match status" value="1"/>
</dbReference>
<dbReference type="InterPro" id="IPR027417">
    <property type="entry name" value="P-loop_NTPase"/>
</dbReference>
<dbReference type="EMBL" id="WNKU01000005">
    <property type="protein sequence ID" value="MTV48605.1"/>
    <property type="molecule type" value="Genomic_DNA"/>
</dbReference>
<name>A0A6I3SIK2_HELMO</name>
<accession>A0A6I3SIK2</accession>
<protein>
    <submittedName>
        <fullName evidence="1">Asp23/Gls24 family envelope stress response protein</fullName>
    </submittedName>
</protein>
<comment type="caution">
    <text evidence="1">The sequence shown here is derived from an EMBL/GenBank/DDBJ whole genome shotgun (WGS) entry which is preliminary data.</text>
</comment>
<dbReference type="Proteomes" id="UP000430670">
    <property type="component" value="Unassembled WGS sequence"/>
</dbReference>
<organism evidence="1 2">
    <name type="scientific">Heliobacterium mobile</name>
    <name type="common">Heliobacillus mobilis</name>
    <dbReference type="NCBI Taxonomy" id="28064"/>
    <lineage>
        <taxon>Bacteria</taxon>
        <taxon>Bacillati</taxon>
        <taxon>Bacillota</taxon>
        <taxon>Clostridia</taxon>
        <taxon>Eubacteriales</taxon>
        <taxon>Heliobacteriaceae</taxon>
        <taxon>Heliobacterium</taxon>
    </lineage>
</organism>
<dbReference type="OrthoDB" id="5429664at2"/>
<reference evidence="1 2" key="1">
    <citation type="submission" date="2019-11" db="EMBL/GenBank/DDBJ databases">
        <title>Whole-genome sequence of a the green, strictly anaerobic photosynthetic bacterium Heliobacillus mobilis DSM 6151.</title>
        <authorList>
            <person name="Kyndt J.A."/>
            <person name="Meyer T.E."/>
        </authorList>
    </citation>
    <scope>NUCLEOTIDE SEQUENCE [LARGE SCALE GENOMIC DNA]</scope>
    <source>
        <strain evidence="1 2">DSM 6151</strain>
    </source>
</reference>
<keyword evidence="2" id="KW-1185">Reference proteome</keyword>
<evidence type="ECO:0000313" key="1">
    <source>
        <dbReference type="EMBL" id="MTV48605.1"/>
    </source>
</evidence>
<proteinExistence type="predicted"/>
<evidence type="ECO:0000313" key="2">
    <source>
        <dbReference type="Proteomes" id="UP000430670"/>
    </source>
</evidence>
<dbReference type="RefSeq" id="WP_155475710.1">
    <property type="nucleotide sequence ID" value="NZ_WNKU01000005.1"/>
</dbReference>